<reference evidence="1" key="1">
    <citation type="submission" date="2020-05" db="EMBL/GenBank/DDBJ databases">
        <authorList>
            <person name="Chiriac C."/>
            <person name="Salcher M."/>
            <person name="Ghai R."/>
            <person name="Kavagutti S V."/>
        </authorList>
    </citation>
    <scope>NUCLEOTIDE SEQUENCE</scope>
</reference>
<organism evidence="1">
    <name type="scientific">uncultured Caudovirales phage</name>
    <dbReference type="NCBI Taxonomy" id="2100421"/>
    <lineage>
        <taxon>Viruses</taxon>
        <taxon>Duplodnaviria</taxon>
        <taxon>Heunggongvirae</taxon>
        <taxon>Uroviricota</taxon>
        <taxon>Caudoviricetes</taxon>
        <taxon>Peduoviridae</taxon>
        <taxon>Maltschvirus</taxon>
        <taxon>Maltschvirus maltsch</taxon>
    </lineage>
</organism>
<protein>
    <submittedName>
        <fullName evidence="1">Uncharacterized protein</fullName>
    </submittedName>
</protein>
<evidence type="ECO:0000313" key="1">
    <source>
        <dbReference type="EMBL" id="CAB4198778.1"/>
    </source>
</evidence>
<dbReference type="EMBL" id="LR797273">
    <property type="protein sequence ID" value="CAB4198778.1"/>
    <property type="molecule type" value="Genomic_DNA"/>
</dbReference>
<sequence length="728" mass="77877">MAQVRTLARSFAGGEVTPEFWGRIDDGKYQTGLAIARNFIPLPHGPAANRPGTTFVRASKDSTKRSVVRPFSYSSTQTMVLEFGDFYVRFHTQGATLLQGTPAAYNGATPYTPGDLVSSGGFNYVNILAVTGTAPPNATYWYLQPATGEYEIPSPYAAADVPDIHIEQSLDVLSVVHPGYPPRELRRGGATKWYFTSISFVSALVPPTAVSALATSPSAGATKAHVYVVTSLGAAADESLPSASTSVANNLAGISNLNTVSWVASVSPGVSRYNVYKLEGGIFGFIGQAAGVTFIDDNISADTSICPPENVNPFVGAGNYPAAVGYHEQRRCFAGTTLQPQNFWGTRSGTESNMQYAIPTREDDSLQFRIAARKNQTIRHVVSMEDLLLFTASSIFPVKSQNGVLTPLDFSVKPRGNTGANNVQPLVWDTTVLFTASRGGHVRETGFSNESGGWISGDLSLRAPHRFDNKDTIDAAASLSPYPLAWFVSSAGNLLSLTYVPEQNVGAWASHDTDGTFESICCVAEGNEDVLYAVVKRTIAGVTKRYIERLASRQFATQADCFFVDCGLSYSGAPATTFSGLGHLEGKTVSILGDGAVFPQKVVTGGQVTTDAPVSKCQIGLPITADIQLLPMAVEAQAFGQGRVKNVNTVWLRVYQSLGIFAGPALNDLREYAARTTEVFGSPPNLQTKECEITLTPTWQDSGTVYVRQKDPLPLTVVSMILEAEIAG</sequence>
<name>A0A6J5RYW6_9CAUD</name>
<gene>
    <name evidence="1" type="ORF">UFOVP1324_5</name>
</gene>
<accession>A0A6J5RYW6</accession>
<proteinExistence type="predicted"/>